<dbReference type="EMBL" id="ABVR01000039">
    <property type="protein sequence ID" value="EEG90196.1"/>
    <property type="molecule type" value="Genomic_DNA"/>
</dbReference>
<accession>C0B8F9</accession>
<dbReference type="AlphaFoldDB" id="C0B8F9"/>
<dbReference type="PANTHER" id="PTHR30388">
    <property type="entry name" value="ALDEHYDE OXIDOREDUCTASE MOLYBDENUM COFACTOR ASSEMBLY PROTEIN"/>
    <property type="match status" value="1"/>
</dbReference>
<evidence type="ECO:0000259" key="1">
    <source>
        <dbReference type="Pfam" id="PF13478"/>
    </source>
</evidence>
<protein>
    <recommendedName>
        <fullName evidence="1">XdhC Rossmann domain-containing protein</fullName>
    </recommendedName>
</protein>
<dbReference type="PANTHER" id="PTHR30388:SF6">
    <property type="entry name" value="XANTHINE DEHYDROGENASE SUBUNIT A-RELATED"/>
    <property type="match status" value="1"/>
</dbReference>
<dbReference type="Proteomes" id="UP000003793">
    <property type="component" value="Unassembled WGS sequence"/>
</dbReference>
<evidence type="ECO:0000313" key="2">
    <source>
        <dbReference type="EMBL" id="EEG90196.1"/>
    </source>
</evidence>
<dbReference type="SUPFAM" id="SSF51735">
    <property type="entry name" value="NAD(P)-binding Rossmann-fold domains"/>
    <property type="match status" value="1"/>
</dbReference>
<dbReference type="Pfam" id="PF13478">
    <property type="entry name" value="XdhC_C"/>
    <property type="match status" value="1"/>
</dbReference>
<dbReference type="InterPro" id="IPR036291">
    <property type="entry name" value="NAD(P)-bd_dom_sf"/>
</dbReference>
<name>C0B8F9_9FIRM</name>
<dbReference type="InterPro" id="IPR052698">
    <property type="entry name" value="MoCofactor_Util/Proc"/>
</dbReference>
<feature type="domain" description="XdhC Rossmann" evidence="1">
    <location>
        <begin position="83"/>
        <end position="193"/>
    </location>
</feature>
<reference evidence="2 3" key="1">
    <citation type="submission" date="2009-02" db="EMBL/GenBank/DDBJ databases">
        <authorList>
            <person name="Fulton L."/>
            <person name="Clifton S."/>
            <person name="Fulton B."/>
            <person name="Xu J."/>
            <person name="Minx P."/>
            <person name="Pepin K.H."/>
            <person name="Johnson M."/>
            <person name="Bhonagiri V."/>
            <person name="Nash W.E."/>
            <person name="Mardis E.R."/>
            <person name="Wilson R.K."/>
        </authorList>
    </citation>
    <scope>NUCLEOTIDE SEQUENCE [LARGE SCALE GENOMIC DNA]</scope>
    <source>
        <strain evidence="2 3">ATCC 27758</strain>
    </source>
</reference>
<gene>
    <name evidence="2" type="ORF">COPCOM_01433</name>
</gene>
<organism evidence="2 3">
    <name type="scientific">Coprococcus comes ATCC 27758</name>
    <dbReference type="NCBI Taxonomy" id="470146"/>
    <lineage>
        <taxon>Bacteria</taxon>
        <taxon>Bacillati</taxon>
        <taxon>Bacillota</taxon>
        <taxon>Clostridia</taxon>
        <taxon>Lachnospirales</taxon>
        <taxon>Lachnospiraceae</taxon>
        <taxon>Coprococcus</taxon>
    </lineage>
</organism>
<dbReference type="InterPro" id="IPR027051">
    <property type="entry name" value="XdhC_Rossmann_dom"/>
</dbReference>
<reference evidence="2 3" key="2">
    <citation type="submission" date="2009-03" db="EMBL/GenBank/DDBJ databases">
        <title>Draft genome sequence of Coprococcus comes (ATCC 27758).</title>
        <authorList>
            <person name="Sudarsanam P."/>
            <person name="Ley R."/>
            <person name="Guruge J."/>
            <person name="Turnbaugh P.J."/>
            <person name="Mahowald M."/>
            <person name="Liep D."/>
            <person name="Gordon J."/>
        </authorList>
    </citation>
    <scope>NUCLEOTIDE SEQUENCE [LARGE SCALE GENOMIC DNA]</scope>
    <source>
        <strain evidence="2 3">ATCC 27758</strain>
    </source>
</reference>
<dbReference type="HOGENOM" id="CLU_1303176_0_0_9"/>
<evidence type="ECO:0000313" key="3">
    <source>
        <dbReference type="Proteomes" id="UP000003793"/>
    </source>
</evidence>
<comment type="caution">
    <text evidence="2">The sequence shown here is derived from an EMBL/GenBank/DDBJ whole genome shotgun (WGS) entry which is preliminary data.</text>
</comment>
<dbReference type="Gene3D" id="3.40.50.720">
    <property type="entry name" value="NAD(P)-binding Rossmann-like Domain"/>
    <property type="match status" value="1"/>
</dbReference>
<proteinExistence type="predicted"/>
<sequence length="211" mass="23769">MENVFEILKDLPKPGDYVLLTVAKGSAAGEKAILAEKKIIWESKENGFFSAHFSEAGDLKKCGLYEIREQQVFCDIIGGQEHLVICGGGHVSVPVIKIGIMLGWKVTVLEDRPQFADHARNAGATEVICQPFEDALDQIEGDKDTYFVVLTRGHRYDQVCLEKIVGKEHAYIGMIGSRRRSAMVKQNLIEKRMQSGSNRRDKKSDWFEHRC</sequence>